<dbReference type="RefSeq" id="WP_151123472.1">
    <property type="nucleotide sequence ID" value="NZ_CP088081.1"/>
</dbReference>
<dbReference type="PANTHER" id="PTHR40261:SF1">
    <property type="entry name" value="RIESKE DOMAIN-CONTAINING PROTEIN"/>
    <property type="match status" value="1"/>
</dbReference>
<dbReference type="CDD" id="cd03467">
    <property type="entry name" value="Rieske"/>
    <property type="match status" value="1"/>
</dbReference>
<dbReference type="OrthoDB" id="9794779at2"/>
<evidence type="ECO:0000256" key="1">
    <source>
        <dbReference type="ARBA" id="ARBA00022714"/>
    </source>
</evidence>
<sequence>MTEPAAFPRIALCASQALVERGDAWVFDVLLWGRPARAFALRFEGRVVGYLNRCVHVAAEMDWQPGRFLDTQKRWIVCALHGATFEPSDGYCIAGPGRGQRLRALRVEEEGGQVWWWPDADVRPAPPPPAPTLS</sequence>
<organism evidence="6 7">
    <name type="scientific">Ideonella dechloratans</name>
    <dbReference type="NCBI Taxonomy" id="36863"/>
    <lineage>
        <taxon>Bacteria</taxon>
        <taxon>Pseudomonadati</taxon>
        <taxon>Pseudomonadota</taxon>
        <taxon>Betaproteobacteria</taxon>
        <taxon>Burkholderiales</taxon>
        <taxon>Sphaerotilaceae</taxon>
        <taxon>Ideonella</taxon>
    </lineage>
</organism>
<reference evidence="6 7" key="1">
    <citation type="submission" date="2019-09" db="EMBL/GenBank/DDBJ databases">
        <title>Draft genome sequences of 48 bacterial type strains from the CCUG.</title>
        <authorList>
            <person name="Tunovic T."/>
            <person name="Pineiro-Iglesias B."/>
            <person name="Unosson C."/>
            <person name="Inganas E."/>
            <person name="Ohlen M."/>
            <person name="Cardew S."/>
            <person name="Jensie-Markopoulos S."/>
            <person name="Salva-Serra F."/>
            <person name="Jaen-Luchoro D."/>
            <person name="Karlsson R."/>
            <person name="Svensson-Stadler L."/>
            <person name="Chun J."/>
            <person name="Moore E."/>
        </authorList>
    </citation>
    <scope>NUCLEOTIDE SEQUENCE [LARGE SCALE GENOMIC DNA]</scope>
    <source>
        <strain evidence="6 7">CCUG 30977</strain>
    </source>
</reference>
<proteinExistence type="predicted"/>
<name>A0A643FDJ4_IDEDE</name>
<dbReference type="SUPFAM" id="SSF50022">
    <property type="entry name" value="ISP domain"/>
    <property type="match status" value="1"/>
</dbReference>
<dbReference type="Proteomes" id="UP000430120">
    <property type="component" value="Unassembled WGS sequence"/>
</dbReference>
<comment type="caution">
    <text evidence="6">The sequence shown here is derived from an EMBL/GenBank/DDBJ whole genome shotgun (WGS) entry which is preliminary data.</text>
</comment>
<evidence type="ECO:0000256" key="3">
    <source>
        <dbReference type="ARBA" id="ARBA00023004"/>
    </source>
</evidence>
<dbReference type="Pfam" id="PF00355">
    <property type="entry name" value="Rieske"/>
    <property type="match status" value="1"/>
</dbReference>
<evidence type="ECO:0000313" key="6">
    <source>
        <dbReference type="EMBL" id="KAB0583620.1"/>
    </source>
</evidence>
<keyword evidence="3" id="KW-0408">Iron</keyword>
<evidence type="ECO:0000256" key="2">
    <source>
        <dbReference type="ARBA" id="ARBA00022723"/>
    </source>
</evidence>
<dbReference type="GO" id="GO:0051537">
    <property type="term" value="F:2 iron, 2 sulfur cluster binding"/>
    <property type="evidence" value="ECO:0007669"/>
    <property type="project" value="UniProtKB-KW"/>
</dbReference>
<gene>
    <name evidence="6" type="ORF">F7Q92_07025</name>
</gene>
<dbReference type="PANTHER" id="PTHR40261">
    <property type="match status" value="1"/>
</dbReference>
<dbReference type="InterPro" id="IPR036922">
    <property type="entry name" value="Rieske_2Fe-2S_sf"/>
</dbReference>
<keyword evidence="2" id="KW-0479">Metal-binding</keyword>
<keyword evidence="4" id="KW-0411">Iron-sulfur</keyword>
<keyword evidence="1" id="KW-0001">2Fe-2S</keyword>
<accession>A0A643FDJ4</accession>
<protein>
    <submittedName>
        <fullName evidence="6">Rieske 2Fe-2S domain-containing protein</fullName>
    </submittedName>
</protein>
<evidence type="ECO:0000259" key="5">
    <source>
        <dbReference type="PROSITE" id="PS51296"/>
    </source>
</evidence>
<evidence type="ECO:0000256" key="4">
    <source>
        <dbReference type="ARBA" id="ARBA00023014"/>
    </source>
</evidence>
<dbReference type="AlphaFoldDB" id="A0A643FDJ4"/>
<dbReference type="GO" id="GO:0046872">
    <property type="term" value="F:metal ion binding"/>
    <property type="evidence" value="ECO:0007669"/>
    <property type="project" value="UniProtKB-KW"/>
</dbReference>
<dbReference type="Gene3D" id="2.102.10.10">
    <property type="entry name" value="Rieske [2Fe-2S] iron-sulphur domain"/>
    <property type="match status" value="1"/>
</dbReference>
<dbReference type="InterPro" id="IPR017941">
    <property type="entry name" value="Rieske_2Fe-2S"/>
</dbReference>
<evidence type="ECO:0000313" key="7">
    <source>
        <dbReference type="Proteomes" id="UP000430120"/>
    </source>
</evidence>
<dbReference type="PROSITE" id="PS51296">
    <property type="entry name" value="RIESKE"/>
    <property type="match status" value="1"/>
</dbReference>
<feature type="domain" description="Rieske" evidence="5">
    <location>
        <begin position="44"/>
        <end position="116"/>
    </location>
</feature>
<keyword evidence="7" id="KW-1185">Reference proteome</keyword>
<dbReference type="EMBL" id="VZPB01000012">
    <property type="protein sequence ID" value="KAB0583620.1"/>
    <property type="molecule type" value="Genomic_DNA"/>
</dbReference>